<dbReference type="InterPro" id="IPR002169">
    <property type="entry name" value="Peptidase_M9A/M9B"/>
</dbReference>
<keyword evidence="2" id="KW-1185">Reference proteome</keyword>
<sequence>MKQIYAFEKVEDYMKHQPVMEFFMSRLSLYQRELEEHYALTELPKGIVWTTAELATETFSTVPIPAYTNKDLIYFTPDIEAWRSLFLRQLEGLEDPEIESFYETISEKHIFSILGHELTHHLDLFPDEFDEEREDSIWFEEGMCEFLPRKAMLDEHEFNEFTKVETELVAIFKEKYGKHSLDYFGQASYKGSLTSIMYDYWRSFLAVKYLVEEWANGDTMKVFQAYHDWHYKGRKQPLTDYFGISRMFD</sequence>
<accession>A0A923L2S9</accession>
<evidence type="ECO:0000313" key="1">
    <source>
        <dbReference type="EMBL" id="MBC5635320.1"/>
    </source>
</evidence>
<dbReference type="GO" id="GO:0006508">
    <property type="term" value="P:proteolysis"/>
    <property type="evidence" value="ECO:0007669"/>
    <property type="project" value="InterPro"/>
</dbReference>
<dbReference type="AlphaFoldDB" id="A0A923L2S9"/>
<organism evidence="1 2">
    <name type="scientific">Ornithinibacillus hominis</name>
    <dbReference type="NCBI Taxonomy" id="2763055"/>
    <lineage>
        <taxon>Bacteria</taxon>
        <taxon>Bacillati</taxon>
        <taxon>Bacillota</taxon>
        <taxon>Bacilli</taxon>
        <taxon>Bacillales</taxon>
        <taxon>Bacillaceae</taxon>
        <taxon>Ornithinibacillus</taxon>
    </lineage>
</organism>
<dbReference type="Proteomes" id="UP000637359">
    <property type="component" value="Unassembled WGS sequence"/>
</dbReference>
<evidence type="ECO:0000313" key="2">
    <source>
        <dbReference type="Proteomes" id="UP000637359"/>
    </source>
</evidence>
<proteinExistence type="predicted"/>
<dbReference type="EMBL" id="JACOOL010000001">
    <property type="protein sequence ID" value="MBC5635320.1"/>
    <property type="molecule type" value="Genomic_DNA"/>
</dbReference>
<name>A0A923L2S9_9BACI</name>
<dbReference type="GO" id="GO:0008270">
    <property type="term" value="F:zinc ion binding"/>
    <property type="evidence" value="ECO:0007669"/>
    <property type="project" value="InterPro"/>
</dbReference>
<gene>
    <name evidence="1" type="ORF">H8S33_00645</name>
</gene>
<dbReference type="GO" id="GO:0004222">
    <property type="term" value="F:metalloendopeptidase activity"/>
    <property type="evidence" value="ECO:0007669"/>
    <property type="project" value="InterPro"/>
</dbReference>
<protein>
    <submittedName>
        <fullName evidence="1">Collagenase</fullName>
    </submittedName>
</protein>
<dbReference type="GO" id="GO:0005576">
    <property type="term" value="C:extracellular region"/>
    <property type="evidence" value="ECO:0007669"/>
    <property type="project" value="InterPro"/>
</dbReference>
<reference evidence="1" key="1">
    <citation type="submission" date="2020-08" db="EMBL/GenBank/DDBJ databases">
        <title>Genome public.</title>
        <authorList>
            <person name="Liu C."/>
            <person name="Sun Q."/>
        </authorList>
    </citation>
    <scope>NUCLEOTIDE SEQUENCE</scope>
    <source>
        <strain evidence="1">BX22</strain>
    </source>
</reference>
<dbReference type="Pfam" id="PF01752">
    <property type="entry name" value="Peptidase_M9"/>
    <property type="match status" value="1"/>
</dbReference>
<dbReference type="RefSeq" id="WP_186868032.1">
    <property type="nucleotide sequence ID" value="NZ_JACOOL010000001.1"/>
</dbReference>
<comment type="caution">
    <text evidence="1">The sequence shown here is derived from an EMBL/GenBank/DDBJ whole genome shotgun (WGS) entry which is preliminary data.</text>
</comment>